<sequence length="164" mass="18595">MRIEENGIFPRSDKLDPGTEKERANRPKEEYIRDSKSNPEPLKRLKFITTGSVQSRSRLDFSKSSPINQLAPHSPNGELDCLHPTRHQASWNSSSNPTDSELDHNRPTRTMAIWINPTNGKLDCLHLTHHRASWDSSANSPDSELDHHNPSHHLSRLVSLLGLN</sequence>
<comment type="caution">
    <text evidence="2">The sequence shown here is derived from an EMBL/GenBank/DDBJ whole genome shotgun (WGS) entry which is preliminary data.</text>
</comment>
<feature type="compositionally biased region" description="Polar residues" evidence="1">
    <location>
        <begin position="49"/>
        <end position="68"/>
    </location>
</feature>
<reference evidence="2" key="1">
    <citation type="submission" date="2019-12" db="EMBL/GenBank/DDBJ databases">
        <title>Genome sequencing and annotation of Brassica cretica.</title>
        <authorList>
            <person name="Studholme D.J."/>
            <person name="Sarris P."/>
        </authorList>
    </citation>
    <scope>NUCLEOTIDE SEQUENCE</scope>
    <source>
        <strain evidence="2">PFS-109/04</strain>
        <tissue evidence="2">Leaf</tissue>
    </source>
</reference>
<feature type="compositionally biased region" description="Polar residues" evidence="1">
    <location>
        <begin position="87"/>
        <end position="99"/>
    </location>
</feature>
<accession>A0A8S9PEJ4</accession>
<dbReference type="EMBL" id="QGKX02001521">
    <property type="protein sequence ID" value="KAF3511253.1"/>
    <property type="molecule type" value="Genomic_DNA"/>
</dbReference>
<dbReference type="AlphaFoldDB" id="A0A8S9PEJ4"/>
<feature type="region of interest" description="Disordered" evidence="1">
    <location>
        <begin position="1"/>
        <end position="104"/>
    </location>
</feature>
<protein>
    <submittedName>
        <fullName evidence="2">Uncharacterized protein</fullName>
    </submittedName>
</protein>
<dbReference type="Proteomes" id="UP000712600">
    <property type="component" value="Unassembled WGS sequence"/>
</dbReference>
<evidence type="ECO:0000313" key="3">
    <source>
        <dbReference type="Proteomes" id="UP000712600"/>
    </source>
</evidence>
<evidence type="ECO:0000256" key="1">
    <source>
        <dbReference type="SAM" id="MobiDB-lite"/>
    </source>
</evidence>
<evidence type="ECO:0000313" key="2">
    <source>
        <dbReference type="EMBL" id="KAF3511253.1"/>
    </source>
</evidence>
<gene>
    <name evidence="2" type="ORF">F2Q69_00008803</name>
</gene>
<organism evidence="2 3">
    <name type="scientific">Brassica cretica</name>
    <name type="common">Mustard</name>
    <dbReference type="NCBI Taxonomy" id="69181"/>
    <lineage>
        <taxon>Eukaryota</taxon>
        <taxon>Viridiplantae</taxon>
        <taxon>Streptophyta</taxon>
        <taxon>Embryophyta</taxon>
        <taxon>Tracheophyta</taxon>
        <taxon>Spermatophyta</taxon>
        <taxon>Magnoliopsida</taxon>
        <taxon>eudicotyledons</taxon>
        <taxon>Gunneridae</taxon>
        <taxon>Pentapetalae</taxon>
        <taxon>rosids</taxon>
        <taxon>malvids</taxon>
        <taxon>Brassicales</taxon>
        <taxon>Brassicaceae</taxon>
        <taxon>Brassiceae</taxon>
        <taxon>Brassica</taxon>
    </lineage>
</organism>
<name>A0A8S9PEJ4_BRACR</name>
<feature type="region of interest" description="Disordered" evidence="1">
    <location>
        <begin position="133"/>
        <end position="152"/>
    </location>
</feature>
<proteinExistence type="predicted"/>
<feature type="compositionally biased region" description="Basic and acidic residues" evidence="1">
    <location>
        <begin position="1"/>
        <end position="43"/>
    </location>
</feature>